<dbReference type="InterPro" id="IPR003787">
    <property type="entry name" value="Sulphur_relay_DsrE/F-like"/>
</dbReference>
<reference evidence="1 2" key="1">
    <citation type="journal article" date="2014" name="PLoS Genet.">
        <title>Phylogenetically driven sequencing of extremely halophilic archaea reveals strategies for static and dynamic osmo-response.</title>
        <authorList>
            <person name="Becker E.A."/>
            <person name="Seitzer P.M."/>
            <person name="Tritt A."/>
            <person name="Larsen D."/>
            <person name="Krusor M."/>
            <person name="Yao A.I."/>
            <person name="Wu D."/>
            <person name="Madern D."/>
            <person name="Eisen J.A."/>
            <person name="Darling A.E."/>
            <person name="Facciotti M.T."/>
        </authorList>
    </citation>
    <scope>NUCLEOTIDE SEQUENCE [LARGE SCALE GENOMIC DNA]</scope>
    <source>
        <strain evidence="1 2">JCM 14624</strain>
    </source>
</reference>
<comment type="caution">
    <text evidence="1">The sequence shown here is derived from an EMBL/GenBank/DDBJ whole genome shotgun (WGS) entry which is preliminary data.</text>
</comment>
<dbReference type="OrthoDB" id="57062at2157"/>
<proteinExistence type="predicted"/>
<evidence type="ECO:0000313" key="2">
    <source>
        <dbReference type="Proteomes" id="UP000011560"/>
    </source>
</evidence>
<dbReference type="AlphaFoldDB" id="M0BTG3"/>
<dbReference type="Gene3D" id="3.40.1260.10">
    <property type="entry name" value="DsrEFH-like"/>
    <property type="match status" value="1"/>
</dbReference>
<evidence type="ECO:0000313" key="1">
    <source>
        <dbReference type="EMBL" id="ELZ13402.1"/>
    </source>
</evidence>
<dbReference type="Pfam" id="PF02635">
    <property type="entry name" value="DsrE"/>
    <property type="match status" value="1"/>
</dbReference>
<dbReference type="InterPro" id="IPR027396">
    <property type="entry name" value="DsrEFH-like"/>
</dbReference>
<dbReference type="PANTHER" id="PTHR37691">
    <property type="entry name" value="BLR3518 PROTEIN"/>
    <property type="match status" value="1"/>
</dbReference>
<dbReference type="STRING" id="1227490.C479_01116"/>
<dbReference type="EMBL" id="AOIQ01000006">
    <property type="protein sequence ID" value="ELZ13402.1"/>
    <property type="molecule type" value="Genomic_DNA"/>
</dbReference>
<protein>
    <submittedName>
        <fullName evidence="1">Uncharacterized protein</fullName>
    </submittedName>
</protein>
<dbReference type="PANTHER" id="PTHR37691:SF1">
    <property type="entry name" value="BLR3518 PROTEIN"/>
    <property type="match status" value="1"/>
</dbReference>
<dbReference type="RefSeq" id="WP_007696572.1">
    <property type="nucleotide sequence ID" value="NZ_AOIQ01000006.1"/>
</dbReference>
<organism evidence="1 2">
    <name type="scientific">Halovivax asiaticus JCM 14624</name>
    <dbReference type="NCBI Taxonomy" id="1227490"/>
    <lineage>
        <taxon>Archaea</taxon>
        <taxon>Methanobacteriati</taxon>
        <taxon>Methanobacteriota</taxon>
        <taxon>Stenosarchaea group</taxon>
        <taxon>Halobacteria</taxon>
        <taxon>Halobacteriales</taxon>
        <taxon>Natrialbaceae</taxon>
        <taxon>Halovivax</taxon>
    </lineage>
</organism>
<dbReference type="SUPFAM" id="SSF75169">
    <property type="entry name" value="DsrEFH-like"/>
    <property type="match status" value="1"/>
</dbReference>
<sequence>MRTVVHLIQNDAEDRKSALAITKNLTEDDSVELDAVAVVAQGPGIEAVQNDAAVSEHVESLLDDGVSITACQNTMDMHDLTEADLVDGVQTAPSGVGELTRLQSDGYAYIRP</sequence>
<name>M0BTG3_9EURY</name>
<dbReference type="Proteomes" id="UP000011560">
    <property type="component" value="Unassembled WGS sequence"/>
</dbReference>
<keyword evidence="2" id="KW-1185">Reference proteome</keyword>
<gene>
    <name evidence="1" type="ORF">C479_01116</name>
</gene>
<accession>M0BTG3</accession>